<protein>
    <submittedName>
        <fullName evidence="3">Hypothetical conserved protein</fullName>
    </submittedName>
</protein>
<feature type="transmembrane region" description="Helical" evidence="1">
    <location>
        <begin position="98"/>
        <end position="119"/>
    </location>
</feature>
<feature type="domain" description="Urease accessory protein UreH-like transmembrane" evidence="2">
    <location>
        <begin position="15"/>
        <end position="230"/>
    </location>
</feature>
<feature type="transmembrane region" description="Helical" evidence="1">
    <location>
        <begin position="187"/>
        <end position="208"/>
    </location>
</feature>
<evidence type="ECO:0000313" key="4">
    <source>
        <dbReference type="Proteomes" id="UP000243679"/>
    </source>
</evidence>
<keyword evidence="1" id="KW-0812">Transmembrane</keyword>
<dbReference type="KEGG" id="ntt:TAO_0779"/>
<evidence type="ECO:0000259" key="2">
    <source>
        <dbReference type="Pfam" id="PF13386"/>
    </source>
</evidence>
<dbReference type="AlphaFoldDB" id="A0A1Q2SM24"/>
<dbReference type="InterPro" id="IPR039447">
    <property type="entry name" value="UreH-like_TM_dom"/>
</dbReference>
<proteinExistence type="predicted"/>
<dbReference type="RefSeq" id="WP_096526726.1">
    <property type="nucleotide sequence ID" value="NZ_AP014836.1"/>
</dbReference>
<keyword evidence="1" id="KW-0472">Membrane</keyword>
<sequence length="239" mass="26031">MTHFDPLFTTSFTFAFLLGLLSALHCVAMCGAIIGTLTLSLPREVRNHKKRLVPFIFAYNIGRIVSYITMGLIMGVLVKLLGTISHPVVVLIGISGHSVLQAISSFIMLGTGLYIANWFPRFARVDRLGVPLWRKLEPLGRQLIPVRTLKHAFIFGTIWGWLPCGLVYNAVAVAATTGSGTRSALTMLVFGIGTLPAVMSAGIFTIWMTHLAKLKGLRHIAGLLIITIALINLFAIFSS</sequence>
<dbReference type="PANTHER" id="PTHR42208:SF1">
    <property type="entry name" value="HEAVY METAL TRANSPORTER"/>
    <property type="match status" value="1"/>
</dbReference>
<dbReference type="EMBL" id="AP014836">
    <property type="protein sequence ID" value="BAW80149.1"/>
    <property type="molecule type" value="Genomic_DNA"/>
</dbReference>
<keyword evidence="4" id="KW-1185">Reference proteome</keyword>
<name>A0A1Q2SM24_9GAMM</name>
<dbReference type="OrthoDB" id="9798690at2"/>
<feature type="transmembrane region" description="Helical" evidence="1">
    <location>
        <begin position="152"/>
        <end position="175"/>
    </location>
</feature>
<reference evidence="3 4" key="1">
    <citation type="journal article" date="2017" name="ISME J.">
        <title>An acid-tolerant ammonia-oxidizing ?-proteobacterium from soil.</title>
        <authorList>
            <person name="Hayatsu M."/>
            <person name="Tago K."/>
            <person name="Uchiyama I."/>
            <person name="Toyoda A."/>
            <person name="Wang Y."/>
            <person name="Shimomura Y."/>
            <person name="Okubo T."/>
            <person name="Kurisu F."/>
            <person name="Hirono Y."/>
            <person name="Nonaka K."/>
            <person name="Akiyama H."/>
            <person name="Itoh T."/>
            <person name="Takami H."/>
        </authorList>
    </citation>
    <scope>NUCLEOTIDE SEQUENCE [LARGE SCALE GENOMIC DNA]</scope>
    <source>
        <strain evidence="3 4">TAO100</strain>
    </source>
</reference>
<gene>
    <name evidence="3" type="ORF">TAO_0779</name>
</gene>
<feature type="transmembrane region" description="Helical" evidence="1">
    <location>
        <begin position="220"/>
        <end position="237"/>
    </location>
</feature>
<dbReference type="PANTHER" id="PTHR42208">
    <property type="entry name" value="HEAVY METAL TRANSPORTER-RELATED"/>
    <property type="match status" value="1"/>
</dbReference>
<feature type="transmembrane region" description="Helical" evidence="1">
    <location>
        <begin position="52"/>
        <end position="78"/>
    </location>
</feature>
<dbReference type="Proteomes" id="UP000243679">
    <property type="component" value="Chromosome"/>
</dbReference>
<feature type="transmembrane region" description="Helical" evidence="1">
    <location>
        <begin position="12"/>
        <end position="40"/>
    </location>
</feature>
<accession>A0A1Q2SM24</accession>
<evidence type="ECO:0000256" key="1">
    <source>
        <dbReference type="SAM" id="Phobius"/>
    </source>
</evidence>
<evidence type="ECO:0000313" key="3">
    <source>
        <dbReference type="EMBL" id="BAW80149.1"/>
    </source>
</evidence>
<organism evidence="3 4">
    <name type="scientific">Candidatus Nitrosoglobus terrae</name>
    <dbReference type="NCBI Taxonomy" id="1630141"/>
    <lineage>
        <taxon>Bacteria</taxon>
        <taxon>Pseudomonadati</taxon>
        <taxon>Pseudomonadota</taxon>
        <taxon>Gammaproteobacteria</taxon>
        <taxon>Chromatiales</taxon>
        <taxon>Chromatiaceae</taxon>
        <taxon>Candidatus Nitrosoglobus</taxon>
    </lineage>
</organism>
<dbReference type="Pfam" id="PF13386">
    <property type="entry name" value="DsbD_2"/>
    <property type="match status" value="1"/>
</dbReference>
<keyword evidence="1" id="KW-1133">Transmembrane helix</keyword>